<reference evidence="2 3" key="1">
    <citation type="journal article" date="2016" name="Genome Biol. Evol.">
        <title>Genome Sequencing of the Behavior Manipulating Virus LbFV Reveals a Possible New Virus Family.</title>
        <authorList>
            <person name="Lepetit D."/>
            <person name="Gillet B."/>
            <person name="Hughes S."/>
            <person name="Kraaijeveld K."/>
            <person name="Varaldi J."/>
        </authorList>
    </citation>
    <scope>NUCLEOTIDE SEQUENCE [LARGE SCALE GENOMIC DNA]</scope>
    <source>
        <strain evidence="2">Valence Gotheron</strain>
    </source>
</reference>
<feature type="transmembrane region" description="Helical" evidence="1">
    <location>
        <begin position="148"/>
        <end position="169"/>
    </location>
</feature>
<dbReference type="RefSeq" id="YP_009345610.1">
    <property type="nucleotide sequence ID" value="NC_033778.1"/>
</dbReference>
<proteinExistence type="predicted"/>
<organism evidence="2 3">
    <name type="scientific">Leptopilina boulardi filamentous virus</name>
    <dbReference type="NCBI Taxonomy" id="552509"/>
    <lineage>
        <taxon>Viruses</taxon>
        <taxon>Viruses incertae sedis</taxon>
        <taxon>Naldaviricetes</taxon>
        <taxon>Lefavirales</taxon>
        <taxon>Filamentoviridae</taxon>
        <taxon>Alphafilamentovirus</taxon>
        <taxon>Alphafilamentovirus leboulardi</taxon>
    </lineage>
</organism>
<keyword evidence="1" id="KW-1133">Transmembrane helix</keyword>
<evidence type="ECO:0000313" key="3">
    <source>
        <dbReference type="Proteomes" id="UP000203066"/>
    </source>
</evidence>
<keyword evidence="1" id="KW-0812">Transmembrane</keyword>
<protein>
    <submittedName>
        <fullName evidence="2">Uncharacterized protein</fullName>
    </submittedName>
</protein>
<sequence length="183" mass="20672">MYKYIILQCYVLNMISALYIHPDIILNENNTNLSSFINKDDKSNSTNLSFDEESSSSSSSSGIILNNVTDISLKNSSIEISNDNNTIQNGKNKSSSEEELLNSEINDLLNEIQQNISLETKNNTIFFNKTSKNNFDIILNSVNEYCSIFSNIFITLLGFCAVIIGLPNMCKNYYLSKKKVFIK</sequence>
<dbReference type="GeneID" id="31050483"/>
<gene>
    <name evidence="2" type="ORF">LbFV_ORF6</name>
</gene>
<evidence type="ECO:0000256" key="1">
    <source>
        <dbReference type="SAM" id="Phobius"/>
    </source>
</evidence>
<keyword evidence="1" id="KW-0472">Membrane</keyword>
<accession>A0A1S5YD47</accession>
<name>A0A1S5YD47_9VIRU</name>
<dbReference type="EMBL" id="KY009685">
    <property type="protein sequence ID" value="AQQ79926.1"/>
    <property type="molecule type" value="Genomic_DNA"/>
</dbReference>
<dbReference type="KEGG" id="vg:31050483"/>
<keyword evidence="3" id="KW-1185">Reference proteome</keyword>
<evidence type="ECO:0000313" key="2">
    <source>
        <dbReference type="EMBL" id="AQQ79926.1"/>
    </source>
</evidence>
<dbReference type="Proteomes" id="UP000203066">
    <property type="component" value="Segment"/>
</dbReference>